<dbReference type="InterPro" id="IPR036179">
    <property type="entry name" value="Ig-like_dom_sf"/>
</dbReference>
<evidence type="ECO:0000313" key="6">
    <source>
        <dbReference type="Ensembl" id="ENSPKIP00000037590.1"/>
    </source>
</evidence>
<evidence type="ECO:0000256" key="2">
    <source>
        <dbReference type="ARBA" id="ARBA00023157"/>
    </source>
</evidence>
<dbReference type="SUPFAM" id="SSF48726">
    <property type="entry name" value="Immunoglobulin"/>
    <property type="match status" value="3"/>
</dbReference>
<feature type="chain" id="PRO_5017370629" evidence="4">
    <location>
        <begin position="20"/>
        <end position="336"/>
    </location>
</feature>
<dbReference type="Pfam" id="PF13895">
    <property type="entry name" value="Ig_2"/>
    <property type="match status" value="1"/>
</dbReference>
<dbReference type="GO" id="GO:0006955">
    <property type="term" value="P:immune response"/>
    <property type="evidence" value="ECO:0007669"/>
    <property type="project" value="TreeGrafter"/>
</dbReference>
<dbReference type="KEGG" id="pki:111844271"/>
<reference evidence="6" key="1">
    <citation type="submission" date="2025-08" db="UniProtKB">
        <authorList>
            <consortium name="Ensembl"/>
        </authorList>
    </citation>
    <scope>IDENTIFICATION</scope>
</reference>
<dbReference type="InterPro" id="IPR050488">
    <property type="entry name" value="Ig_Fc_receptor"/>
</dbReference>
<keyword evidence="7" id="KW-1185">Reference proteome</keyword>
<feature type="domain" description="Ig-like" evidence="5">
    <location>
        <begin position="201"/>
        <end position="304"/>
    </location>
</feature>
<dbReference type="GO" id="GO:0009897">
    <property type="term" value="C:external side of plasma membrane"/>
    <property type="evidence" value="ECO:0007669"/>
    <property type="project" value="TreeGrafter"/>
</dbReference>
<feature type="transmembrane region" description="Helical" evidence="3">
    <location>
        <begin position="311"/>
        <end position="332"/>
    </location>
</feature>
<dbReference type="InterPro" id="IPR013783">
    <property type="entry name" value="Ig-like_fold"/>
</dbReference>
<dbReference type="Ensembl" id="ENSPKIT00000018562.1">
    <property type="protein sequence ID" value="ENSPKIP00000037590.1"/>
    <property type="gene ID" value="ENSPKIG00000015698.1"/>
</dbReference>
<keyword evidence="3" id="KW-1133">Transmembrane helix</keyword>
<evidence type="ECO:0000259" key="5">
    <source>
        <dbReference type="PROSITE" id="PS50835"/>
    </source>
</evidence>
<evidence type="ECO:0000256" key="1">
    <source>
        <dbReference type="ARBA" id="ARBA00022729"/>
    </source>
</evidence>
<dbReference type="InterPro" id="IPR003599">
    <property type="entry name" value="Ig_sub"/>
</dbReference>
<evidence type="ECO:0000256" key="3">
    <source>
        <dbReference type="SAM" id="Phobius"/>
    </source>
</evidence>
<dbReference type="PANTHER" id="PTHR11481:SF64">
    <property type="entry name" value="FC RECEPTOR-LIKE PROTEIN 4"/>
    <property type="match status" value="1"/>
</dbReference>
<dbReference type="PANTHER" id="PTHR11481">
    <property type="entry name" value="IMMUNOGLOBULIN FC RECEPTOR"/>
    <property type="match status" value="1"/>
</dbReference>
<dbReference type="AlphaFoldDB" id="A0A3B3T4J7"/>
<sequence length="336" mass="36788">MSVSRAISLLGFMAVAISSRDSSKPVVTVDPSGQIYEGDTVILTCKAEGQRSKDSAIRWFRNRVLADSTLQTETIPASGVSLTLRPAVPSDTEIYWCSIMGWDSWPIRFKVHELFSPPMLSVEPSGMVTEGEDVTFRCEVWYPPRKTGESLQATIFFTDDSGRPKAVSAGDQHTFIAERANAGSYYCTAQAVKNDVRKISPLLWLAVREVFISVTLTASPGVRVKAGQPLSLKCSAVIKNQSSGHQDTDRAETSFTFLRDGQPVVTRSHSDLYDIISVNRSHAGKYRCVVNAGRAQKHSQEILIYLQNGPVVFGLGALGFLAATIVLCVKWFSSSL</sequence>
<proteinExistence type="predicted"/>
<keyword evidence="2" id="KW-1015">Disulfide bond</keyword>
<reference evidence="6" key="2">
    <citation type="submission" date="2025-09" db="UniProtKB">
        <authorList>
            <consortium name="Ensembl"/>
        </authorList>
    </citation>
    <scope>IDENTIFICATION</scope>
</reference>
<feature type="domain" description="Ig-like" evidence="5">
    <location>
        <begin position="25"/>
        <end position="99"/>
    </location>
</feature>
<keyword evidence="3" id="KW-0472">Membrane</keyword>
<dbReference type="PROSITE" id="PS50835">
    <property type="entry name" value="IG_LIKE"/>
    <property type="match status" value="3"/>
</dbReference>
<evidence type="ECO:0000256" key="4">
    <source>
        <dbReference type="SAM" id="SignalP"/>
    </source>
</evidence>
<dbReference type="GO" id="GO:0004888">
    <property type="term" value="F:transmembrane signaling receptor activity"/>
    <property type="evidence" value="ECO:0007669"/>
    <property type="project" value="TreeGrafter"/>
</dbReference>
<accession>A0A3B3T4J7</accession>
<dbReference type="Pfam" id="PF13927">
    <property type="entry name" value="Ig_3"/>
    <property type="match status" value="1"/>
</dbReference>
<dbReference type="Gene3D" id="2.60.40.10">
    <property type="entry name" value="Immunoglobulins"/>
    <property type="match status" value="3"/>
</dbReference>
<dbReference type="InterPro" id="IPR007110">
    <property type="entry name" value="Ig-like_dom"/>
</dbReference>
<feature type="domain" description="Ig-like" evidence="5">
    <location>
        <begin position="117"/>
        <end position="200"/>
    </location>
</feature>
<keyword evidence="3" id="KW-0812">Transmembrane</keyword>
<keyword evidence="1 4" id="KW-0732">Signal</keyword>
<dbReference type="GeneTree" id="ENSGT00980000202594"/>
<organism evidence="6 7">
    <name type="scientific">Paramormyrops kingsleyae</name>
    <dbReference type="NCBI Taxonomy" id="1676925"/>
    <lineage>
        <taxon>Eukaryota</taxon>
        <taxon>Metazoa</taxon>
        <taxon>Chordata</taxon>
        <taxon>Craniata</taxon>
        <taxon>Vertebrata</taxon>
        <taxon>Euteleostomi</taxon>
        <taxon>Actinopterygii</taxon>
        <taxon>Neopterygii</taxon>
        <taxon>Teleostei</taxon>
        <taxon>Osteoglossocephala</taxon>
        <taxon>Osteoglossomorpha</taxon>
        <taxon>Osteoglossiformes</taxon>
        <taxon>Mormyridae</taxon>
        <taxon>Paramormyrops</taxon>
    </lineage>
</organism>
<evidence type="ECO:0000313" key="7">
    <source>
        <dbReference type="Proteomes" id="UP000261540"/>
    </source>
</evidence>
<dbReference type="GO" id="GO:0007166">
    <property type="term" value="P:cell surface receptor signaling pathway"/>
    <property type="evidence" value="ECO:0007669"/>
    <property type="project" value="TreeGrafter"/>
</dbReference>
<dbReference type="Proteomes" id="UP000261540">
    <property type="component" value="Unplaced"/>
</dbReference>
<dbReference type="OrthoDB" id="6151406at2759"/>
<feature type="signal peptide" evidence="4">
    <location>
        <begin position="1"/>
        <end position="19"/>
    </location>
</feature>
<dbReference type="SMART" id="SM00409">
    <property type="entry name" value="IG"/>
    <property type="match status" value="3"/>
</dbReference>
<name>A0A3B3T4J7_9TELE</name>
<protein>
    <submittedName>
        <fullName evidence="6">Fc receptor-like protein 2</fullName>
    </submittedName>
</protein>